<gene>
    <name evidence="4" type="primary">AlNc14C27G2645</name>
    <name evidence="4" type="ORF">ALNC14_030510</name>
</gene>
<dbReference type="PROSITE" id="PS01159">
    <property type="entry name" value="WW_DOMAIN_1"/>
    <property type="match status" value="1"/>
</dbReference>
<feature type="compositionally biased region" description="Low complexity" evidence="2">
    <location>
        <begin position="1704"/>
        <end position="1722"/>
    </location>
</feature>
<feature type="region of interest" description="Disordered" evidence="2">
    <location>
        <begin position="1678"/>
        <end position="1726"/>
    </location>
</feature>
<feature type="compositionally biased region" description="Basic and acidic residues" evidence="2">
    <location>
        <begin position="141"/>
        <end position="150"/>
    </location>
</feature>
<dbReference type="InterPro" id="IPR036020">
    <property type="entry name" value="WW_dom_sf"/>
</dbReference>
<feature type="region of interest" description="Disordered" evidence="2">
    <location>
        <begin position="188"/>
        <end position="253"/>
    </location>
</feature>
<dbReference type="Gene3D" id="3.30.1470.10">
    <property type="entry name" value="Photosystem I PsaD, reaction center subunit II"/>
    <property type="match status" value="1"/>
</dbReference>
<feature type="coiled-coil region" evidence="1">
    <location>
        <begin position="528"/>
        <end position="618"/>
    </location>
</feature>
<dbReference type="PROSITE" id="PS50020">
    <property type="entry name" value="WW_DOMAIN_2"/>
    <property type="match status" value="1"/>
</dbReference>
<evidence type="ECO:0000256" key="2">
    <source>
        <dbReference type="SAM" id="MobiDB-lite"/>
    </source>
</evidence>
<feature type="coiled-coil region" evidence="1">
    <location>
        <begin position="1148"/>
        <end position="1185"/>
    </location>
</feature>
<feature type="coiled-coil region" evidence="1">
    <location>
        <begin position="292"/>
        <end position="323"/>
    </location>
</feature>
<feature type="compositionally biased region" description="Basic and acidic residues" evidence="2">
    <location>
        <begin position="233"/>
        <end position="253"/>
    </location>
</feature>
<feature type="region of interest" description="Disordered" evidence="2">
    <location>
        <begin position="99"/>
        <end position="161"/>
    </location>
</feature>
<accession>F0W713</accession>
<dbReference type="InterPro" id="IPR053233">
    <property type="entry name" value="ABRA-related"/>
</dbReference>
<proteinExistence type="predicted"/>
<dbReference type="HOGENOM" id="CLU_236146_0_0_1"/>
<feature type="coiled-coil region" evidence="1">
    <location>
        <begin position="1246"/>
        <end position="1273"/>
    </location>
</feature>
<feature type="region of interest" description="Disordered" evidence="2">
    <location>
        <begin position="1521"/>
        <end position="1560"/>
    </location>
</feature>
<dbReference type="InterPro" id="IPR001202">
    <property type="entry name" value="WW_dom"/>
</dbReference>
<reference evidence="4" key="2">
    <citation type="submission" date="2011-02" db="EMBL/GenBank/DDBJ databases">
        <authorList>
            <person name="MacLean D."/>
        </authorList>
    </citation>
    <scope>NUCLEOTIDE SEQUENCE</scope>
</reference>
<dbReference type="SMART" id="SM00456">
    <property type="entry name" value="WW"/>
    <property type="match status" value="1"/>
</dbReference>
<dbReference type="PANTHER" id="PTHR21715:SF0">
    <property type="entry name" value="RH04127P"/>
    <property type="match status" value="1"/>
</dbReference>
<feature type="coiled-coil region" evidence="1">
    <location>
        <begin position="819"/>
        <end position="895"/>
    </location>
</feature>
<dbReference type="SUPFAM" id="SSF51045">
    <property type="entry name" value="WW domain"/>
    <property type="match status" value="1"/>
</dbReference>
<name>F0W713_9STRA</name>
<dbReference type="Pfam" id="PF00397">
    <property type="entry name" value="WW"/>
    <property type="match status" value="1"/>
</dbReference>
<feature type="region of interest" description="Disordered" evidence="2">
    <location>
        <begin position="1079"/>
        <end position="1116"/>
    </location>
</feature>
<feature type="compositionally biased region" description="Basic and acidic residues" evidence="2">
    <location>
        <begin position="1521"/>
        <end position="1532"/>
    </location>
</feature>
<protein>
    <submittedName>
        <fullName evidence="4">Viral Atype inclusion protein putative</fullName>
    </submittedName>
</protein>
<organism evidence="4">
    <name type="scientific">Albugo laibachii Nc14</name>
    <dbReference type="NCBI Taxonomy" id="890382"/>
    <lineage>
        <taxon>Eukaryota</taxon>
        <taxon>Sar</taxon>
        <taxon>Stramenopiles</taxon>
        <taxon>Oomycota</taxon>
        <taxon>Peronosporomycetes</taxon>
        <taxon>Albuginales</taxon>
        <taxon>Albuginaceae</taxon>
        <taxon>Albugo</taxon>
    </lineage>
</organism>
<feature type="coiled-coil region" evidence="1">
    <location>
        <begin position="1413"/>
        <end position="1447"/>
    </location>
</feature>
<feature type="coiled-coil region" evidence="1">
    <location>
        <begin position="651"/>
        <end position="790"/>
    </location>
</feature>
<feature type="compositionally biased region" description="Basic residues" evidence="2">
    <location>
        <begin position="130"/>
        <end position="139"/>
    </location>
</feature>
<keyword evidence="1" id="KW-0175">Coiled coil</keyword>
<feature type="compositionally biased region" description="Basic and acidic residues" evidence="2">
    <location>
        <begin position="188"/>
        <end position="205"/>
    </location>
</feature>
<dbReference type="CDD" id="cd00201">
    <property type="entry name" value="WW"/>
    <property type="match status" value="1"/>
</dbReference>
<dbReference type="EMBL" id="FR824072">
    <property type="protein sequence ID" value="CCA16908.1"/>
    <property type="molecule type" value="Genomic_DNA"/>
</dbReference>
<evidence type="ECO:0000256" key="1">
    <source>
        <dbReference type="SAM" id="Coils"/>
    </source>
</evidence>
<feature type="domain" description="WW" evidence="3">
    <location>
        <begin position="54"/>
        <end position="88"/>
    </location>
</feature>
<reference evidence="4" key="1">
    <citation type="journal article" date="2011" name="PLoS Biol.">
        <title>Gene gain and loss during evolution of obligate parasitism in the white rust pathogen of Arabidopsis thaliana.</title>
        <authorList>
            <person name="Kemen E."/>
            <person name="Gardiner A."/>
            <person name="Schultz-Larsen T."/>
            <person name="Kemen A.C."/>
            <person name="Balmuth A.L."/>
            <person name="Robert-Seilaniantz A."/>
            <person name="Bailey K."/>
            <person name="Holub E."/>
            <person name="Studholme D.J."/>
            <person name="Maclean D."/>
            <person name="Jones J.D."/>
        </authorList>
    </citation>
    <scope>NUCLEOTIDE SEQUENCE</scope>
</reference>
<dbReference type="PANTHER" id="PTHR21715">
    <property type="entry name" value="RH04127P"/>
    <property type="match status" value="1"/>
</dbReference>
<feature type="compositionally biased region" description="Basic and acidic residues" evidence="2">
    <location>
        <begin position="107"/>
        <end position="120"/>
    </location>
</feature>
<feature type="compositionally biased region" description="Basic and acidic residues" evidence="2">
    <location>
        <begin position="1548"/>
        <end position="1560"/>
    </location>
</feature>
<sequence>MDTNGQGDSIVLEEEIDPNYEPSEKEVIEYATWLGMNLEAEKELFWIAREGLKAPLPENWKPCKTTDTEEIYYFNFSSGESTWEHPCDEYYRNLYQEHKKKSVGSKTHREPNERKKKEQDDVAELLGKKGTNKKKKNSSRKAVDAGHTPKNELGNVMEKKPFGGLSKPGGLGALQSVKLGSASSVAELNKKSLRSEQSEVRDEFRPGPSVNLQTLSKPPLTSLGFQKGNASDYRGKDAIHEEGFETKRSEYEEQKRLLEESQKKDLDEMRDSHQEQVEKCILQFRQEVRIVQEEQERNLKSVKGEYEKKRNAMENEMDRNENAVLLDRKEKLKRIETETQFMTSVKKNELQKMIEKLERDQKSFLTGLQEKLDKDKSESIRDIQRQRDELTNELEDMKSLQSLRDENESLRCDLQVARGETGTLKTDLETLLAEKIKLQESISHLESQAREWSHSSADRLICTKCVESIRICQEWESKYNESVQTIEELSDQTSILQSYLSSAKEELRSLAANASQGAATASDADQVTSDWSLLLATLQEQLERKERELEAEISRNKRSQGGVSMSAQIEAAASKQLIDAQNKATDLSNQLENAIKRNEEAEKQIKEVTNRNNQQETRHQHEMMKAQQSIDCLTNKLSSECEAREKAESSVSKLHTEFSSLESSLRKAEERLHSQERMVGELKEERNLLLQRFDSMDQCAQDETKATENLSSEMEKQKWQVDRLQALTKSQTEEKDHLNARLVALNQEIDQLTLRLREAEAEKDRELLIRKRKEAELENLHSRLQVADTELVDSRKDVQKYMTDSVEHKAQINGLRSSERTLKDTLTSTTQKCNDLEEQNRSLEHELVSSRKELRSKCILLEDHQKGFHEMRTEKEVLEQQLDELSIRSKETKNTTMMASEGEKGSVEVRERISLLQSQLADSDMKISLLEQDRSNRAEKQRDLSRKHFEAESTLRKLEEEKQNLFSDLQNVKLEASKWKEKAEQADKEAVALNAKLMELQLEKETLEITSQNLKEAETRTLKASTTFQNTKEALEKQIQDLIQQLYDEKSAGRASAVELQGSRNRCKRLENELEYSQERNKNLENERNDLDSKCKAQQQENHDLENQTRSMHSDGQDWESKCKLLEDNLTAALEKVKRLEPDLLEQQTRYKREREEKESTIKQLRKAENEKVELESAMTSCKRRAEASESRADEFDAAVSRADFQATVKHQRLQKELDASTFTTTSLEKQNRVMTTDLVSCREALHSANTEILQIQAKLDAATKENRELKETILMINAMKSQSEASNQQTYHENQFQGITANEDVTLVKLHLADVNKCELESHLKDVTTKLEQSARRAAVMEDRCKHQAIEIESLLSEISCLRSSLQKLHLSAMEALPSTERVEYEHRKRLLRAEYLAQLGAFQDREEQAFIRNKARSRAKYEKELEELIADLERQKEQRLQHEQDLCMQLIDQLREQHSVRIRDIKRRWKNETRAMESEMKIKNSERVDEIARQLRAENEETSASMREQKRHYRAKMLEQKGCTNDDEHSTSLSHSVPKKKYALSSRKEKIAAKSHGKEKYPSISRKWERRIKAERALLLRASKIASKERETLSLQLANLRYEKKQWRQNAASSHSPHDQMMSQEMKNIIDQNALNYNTSIKRLREMENRINYRQECVHQMEKTVARLGKFWSTKNDRAQRVPGSRTISETEEDLDCEIHGESTSSEESSFSNSSSSEVEANQKPRVSAIIRKLEHIDEKLLAEDQLIQQAPFLPSSRGNQLQLSNPPDPYQMPVSRGAISMSSSGLPTSRYGLLGRDDSNWEFAQRGIWNCPRYLVPAQSAWNQVHTTSYPLCSNASSERFSGLTSYHRQINNWAQGRQKVQRAARKQATWLSNLSKEIQEYKTNTNLTNFERNTLLDEAVDAEE</sequence>
<evidence type="ECO:0000313" key="4">
    <source>
        <dbReference type="EMBL" id="CCA16908.1"/>
    </source>
</evidence>
<evidence type="ECO:0000259" key="3">
    <source>
        <dbReference type="PROSITE" id="PS50020"/>
    </source>
</evidence>
<feature type="coiled-coil region" evidence="1">
    <location>
        <begin position="380"/>
        <end position="448"/>
    </location>
</feature>